<protein>
    <submittedName>
        <fullName evidence="1">Uncharacterized protein</fullName>
    </submittedName>
</protein>
<organism evidence="1 2">
    <name type="scientific">Schwartzia succinivorans DSM 10502</name>
    <dbReference type="NCBI Taxonomy" id="1123243"/>
    <lineage>
        <taxon>Bacteria</taxon>
        <taxon>Bacillati</taxon>
        <taxon>Bacillota</taxon>
        <taxon>Negativicutes</taxon>
        <taxon>Selenomonadales</taxon>
        <taxon>Selenomonadaceae</taxon>
        <taxon>Schwartzia</taxon>
    </lineage>
</organism>
<gene>
    <name evidence="1" type="ORF">SAMN02745190_01902</name>
</gene>
<name>A0A1M4Z2X8_9FIRM</name>
<dbReference type="STRING" id="1123243.SAMN02745190_01902"/>
<evidence type="ECO:0000313" key="1">
    <source>
        <dbReference type="EMBL" id="SHF12424.1"/>
    </source>
</evidence>
<accession>A0A1M4Z2X8</accession>
<dbReference type="Proteomes" id="UP000184404">
    <property type="component" value="Unassembled WGS sequence"/>
</dbReference>
<keyword evidence="2" id="KW-1185">Reference proteome</keyword>
<dbReference type="NCBIfam" id="NF041770">
    <property type="entry name" value="CFI_box_CTERM"/>
    <property type="match status" value="1"/>
</dbReference>
<proteinExistence type="predicted"/>
<sequence length="183" mass="20172">MKIGDKEITKEMLEKASACKTAEELAALAKENGVELTVEEAEAYLANQEKGKLTGEELDAVAGGHKVMKPGGKHKGCFLTTAVCEYLGKADDCEELTTLRAYRDEWLAKQPGGKELIDEYYEIAPGIVRAMKESPNYSELCEELLSRYIRPCLALIAEGRNEECKRLYIAMVRYAEGLVSAAA</sequence>
<reference evidence="1 2" key="1">
    <citation type="submission" date="2016-11" db="EMBL/GenBank/DDBJ databases">
        <authorList>
            <person name="Jaros S."/>
            <person name="Januszkiewicz K."/>
            <person name="Wedrychowicz H."/>
        </authorList>
    </citation>
    <scope>NUCLEOTIDE SEQUENCE [LARGE SCALE GENOMIC DNA]</scope>
    <source>
        <strain evidence="1 2">DSM 10502</strain>
    </source>
</reference>
<dbReference type="AlphaFoldDB" id="A0A1M4Z2X8"/>
<dbReference type="EMBL" id="FQUG01000007">
    <property type="protein sequence ID" value="SHF12424.1"/>
    <property type="molecule type" value="Genomic_DNA"/>
</dbReference>
<dbReference type="RefSeq" id="WP_072935986.1">
    <property type="nucleotide sequence ID" value="NZ_FQUG01000007.1"/>
</dbReference>
<dbReference type="OrthoDB" id="583109at2"/>
<dbReference type="InterPro" id="IPR049886">
    <property type="entry name" value="CFI_box_CTERM_dom"/>
</dbReference>
<evidence type="ECO:0000313" key="2">
    <source>
        <dbReference type="Proteomes" id="UP000184404"/>
    </source>
</evidence>